<accession>A0A934MN30</accession>
<keyword evidence="2" id="KW-1133">Transmembrane helix</keyword>
<keyword evidence="2" id="KW-0472">Membrane</keyword>
<keyword evidence="2" id="KW-0812">Transmembrane</keyword>
<evidence type="ECO:0000313" key="4">
    <source>
        <dbReference type="Proteomes" id="UP000609531"/>
    </source>
</evidence>
<reference evidence="3" key="1">
    <citation type="submission" date="2020-12" db="EMBL/GenBank/DDBJ databases">
        <title>Bacterial taxonomy.</title>
        <authorList>
            <person name="Pan X."/>
        </authorList>
    </citation>
    <scope>NUCLEOTIDE SEQUENCE</scope>
    <source>
        <strain evidence="3">B2012</strain>
    </source>
</reference>
<dbReference type="PANTHER" id="PTHR35335:SF1">
    <property type="entry name" value="UPF0716 PROTEIN FXSA"/>
    <property type="match status" value="1"/>
</dbReference>
<evidence type="ECO:0000256" key="2">
    <source>
        <dbReference type="SAM" id="Phobius"/>
    </source>
</evidence>
<dbReference type="NCBIfam" id="NF008528">
    <property type="entry name" value="PRK11463.1-2"/>
    <property type="match status" value="1"/>
</dbReference>
<sequence length="157" mass="16447">MAVPIAEIAVFLMVGAAIGVLPTIALVIITAIIGAYLLKQQGTSAFARLQDDLRNKRMPAAAIGHAITVAIAGCLLLTPGFITDTLGFLLFIPAVRAWLWRGITSSVKVERIDPNGPYPGGYGPTGGAPTGPRVIDLDEGDYRPSNDPSPWREGPGG</sequence>
<dbReference type="EMBL" id="JAEKJA010000020">
    <property type="protein sequence ID" value="MBJ3777809.1"/>
    <property type="molecule type" value="Genomic_DNA"/>
</dbReference>
<feature type="region of interest" description="Disordered" evidence="1">
    <location>
        <begin position="114"/>
        <end position="157"/>
    </location>
</feature>
<protein>
    <submittedName>
        <fullName evidence="3">FxsA family protein</fullName>
    </submittedName>
</protein>
<dbReference type="GO" id="GO:0016020">
    <property type="term" value="C:membrane"/>
    <property type="evidence" value="ECO:0007669"/>
    <property type="project" value="InterPro"/>
</dbReference>
<dbReference type="Proteomes" id="UP000609531">
    <property type="component" value="Unassembled WGS sequence"/>
</dbReference>
<feature type="compositionally biased region" description="Gly residues" evidence="1">
    <location>
        <begin position="118"/>
        <end position="129"/>
    </location>
</feature>
<organism evidence="3 4">
    <name type="scientific">Acuticoccus mangrovi</name>
    <dbReference type="NCBI Taxonomy" id="2796142"/>
    <lineage>
        <taxon>Bacteria</taxon>
        <taxon>Pseudomonadati</taxon>
        <taxon>Pseudomonadota</taxon>
        <taxon>Alphaproteobacteria</taxon>
        <taxon>Hyphomicrobiales</taxon>
        <taxon>Amorphaceae</taxon>
        <taxon>Acuticoccus</taxon>
    </lineage>
</organism>
<proteinExistence type="predicted"/>
<dbReference type="InterPro" id="IPR007313">
    <property type="entry name" value="FxsA"/>
</dbReference>
<keyword evidence="4" id="KW-1185">Reference proteome</keyword>
<gene>
    <name evidence="3" type="ORF">JCR33_19030</name>
</gene>
<dbReference type="PANTHER" id="PTHR35335">
    <property type="entry name" value="UPF0716 PROTEIN FXSA"/>
    <property type="match status" value="1"/>
</dbReference>
<dbReference type="RefSeq" id="WP_198883705.1">
    <property type="nucleotide sequence ID" value="NZ_JAEKJA010000020.1"/>
</dbReference>
<dbReference type="Pfam" id="PF04186">
    <property type="entry name" value="FxsA"/>
    <property type="match status" value="1"/>
</dbReference>
<feature type="transmembrane region" description="Helical" evidence="2">
    <location>
        <begin position="59"/>
        <end position="79"/>
    </location>
</feature>
<comment type="caution">
    <text evidence="3">The sequence shown here is derived from an EMBL/GenBank/DDBJ whole genome shotgun (WGS) entry which is preliminary data.</text>
</comment>
<dbReference type="AlphaFoldDB" id="A0A934MN30"/>
<name>A0A934MN30_9HYPH</name>
<evidence type="ECO:0000256" key="1">
    <source>
        <dbReference type="SAM" id="MobiDB-lite"/>
    </source>
</evidence>
<feature type="transmembrane region" description="Helical" evidence="2">
    <location>
        <begin position="12"/>
        <end position="38"/>
    </location>
</feature>
<evidence type="ECO:0000313" key="3">
    <source>
        <dbReference type="EMBL" id="MBJ3777809.1"/>
    </source>
</evidence>